<name>A0A161S570_9FLAO</name>
<dbReference type="Pfam" id="PF00027">
    <property type="entry name" value="cNMP_binding"/>
    <property type="match status" value="1"/>
</dbReference>
<dbReference type="Gene3D" id="2.60.120.10">
    <property type="entry name" value="Jelly Rolls"/>
    <property type="match status" value="1"/>
</dbReference>
<dbReference type="InterPro" id="IPR018490">
    <property type="entry name" value="cNMP-bd_dom_sf"/>
</dbReference>
<evidence type="ECO:0000259" key="1">
    <source>
        <dbReference type="PROSITE" id="PS50042"/>
    </source>
</evidence>
<dbReference type="AlphaFoldDB" id="A0A161S570"/>
<feature type="domain" description="Cyclic nucleotide-binding" evidence="1">
    <location>
        <begin position="10"/>
        <end position="107"/>
    </location>
</feature>
<evidence type="ECO:0000313" key="2">
    <source>
        <dbReference type="EMBL" id="KZE79899.1"/>
    </source>
</evidence>
<dbReference type="Proteomes" id="UP000076630">
    <property type="component" value="Unassembled WGS sequence"/>
</dbReference>
<dbReference type="RefSeq" id="WP_038984874.1">
    <property type="nucleotide sequence ID" value="NZ_JWJO01000008.1"/>
</dbReference>
<dbReference type="OrthoDB" id="1092431at2"/>
<accession>A0A161S570</accession>
<dbReference type="InterPro" id="IPR014710">
    <property type="entry name" value="RmlC-like_jellyroll"/>
</dbReference>
<dbReference type="CDD" id="cd00038">
    <property type="entry name" value="CAP_ED"/>
    <property type="match status" value="1"/>
</dbReference>
<organism evidence="2 3">
    <name type="scientific">Myroides marinus</name>
    <dbReference type="NCBI Taxonomy" id="703342"/>
    <lineage>
        <taxon>Bacteria</taxon>
        <taxon>Pseudomonadati</taxon>
        <taxon>Bacteroidota</taxon>
        <taxon>Flavobacteriia</taxon>
        <taxon>Flavobacteriales</taxon>
        <taxon>Flavobacteriaceae</taxon>
        <taxon>Myroides</taxon>
    </lineage>
</organism>
<dbReference type="InterPro" id="IPR000595">
    <property type="entry name" value="cNMP-bd_dom"/>
</dbReference>
<evidence type="ECO:0000313" key="3">
    <source>
        <dbReference type="Proteomes" id="UP000076630"/>
    </source>
</evidence>
<comment type="caution">
    <text evidence="2">The sequence shown here is derived from an EMBL/GenBank/DDBJ whole genome shotgun (WGS) entry which is preliminary data.</text>
</comment>
<reference evidence="2 3" key="1">
    <citation type="submission" date="2016-01" db="EMBL/GenBank/DDBJ databases">
        <title>Whole genome sequencing of Myroides marinus L41.</title>
        <authorList>
            <person name="Hong K.W."/>
        </authorList>
    </citation>
    <scope>NUCLEOTIDE SEQUENCE [LARGE SCALE GENOMIC DNA]</scope>
    <source>
        <strain evidence="2 3">L41</strain>
    </source>
</reference>
<dbReference type="SUPFAM" id="SSF51206">
    <property type="entry name" value="cAMP-binding domain-like"/>
    <property type="match status" value="1"/>
</dbReference>
<dbReference type="EMBL" id="LQNU01000058">
    <property type="protein sequence ID" value="KZE79899.1"/>
    <property type="molecule type" value="Genomic_DNA"/>
</dbReference>
<proteinExistence type="predicted"/>
<sequence>MDLLLENIAKYVSLTKDEQEIVMEYFKIRNYPSKSILLDCGEVCKKYLFVLSGVLRNYTLDDNAIEHTVSFATKGEWITDMRSLVFDTPCNSFIQVLGDARVIVLNRCDQLALFDEVPMMERYFRILVENAVVANQERMLENFSLSAERRYKKFIKRFPNIVEDVSQKDIASYLGVTPEFFSRIKRGRINN</sequence>
<protein>
    <recommendedName>
        <fullName evidence="1">Cyclic nucleotide-binding domain-containing protein</fullName>
    </recommendedName>
</protein>
<gene>
    <name evidence="2" type="ORF">AV926_10595</name>
</gene>
<dbReference type="PROSITE" id="PS50042">
    <property type="entry name" value="CNMP_BINDING_3"/>
    <property type="match status" value="1"/>
</dbReference>
<keyword evidence="3" id="KW-1185">Reference proteome</keyword>